<dbReference type="InterPro" id="IPR050306">
    <property type="entry name" value="PfkB_Carbo_kinase"/>
</dbReference>
<evidence type="ECO:0000256" key="1">
    <source>
        <dbReference type="ARBA" id="ARBA00010688"/>
    </source>
</evidence>
<name>A0ABT5KBK6_9BURK</name>
<keyword evidence="8" id="KW-1185">Reference proteome</keyword>
<dbReference type="InterPro" id="IPR011611">
    <property type="entry name" value="PfkB_dom"/>
</dbReference>
<dbReference type="RefSeq" id="WP_273599200.1">
    <property type="nucleotide sequence ID" value="NZ_JAQQXT010000002.1"/>
</dbReference>
<dbReference type="Pfam" id="PF00294">
    <property type="entry name" value="PfkB"/>
    <property type="match status" value="1"/>
</dbReference>
<accession>A0ABT5KBK6</accession>
<organism evidence="7 8">
    <name type="scientific">Roseateles albus</name>
    <dbReference type="NCBI Taxonomy" id="2987525"/>
    <lineage>
        <taxon>Bacteria</taxon>
        <taxon>Pseudomonadati</taxon>
        <taxon>Pseudomonadota</taxon>
        <taxon>Betaproteobacteria</taxon>
        <taxon>Burkholderiales</taxon>
        <taxon>Sphaerotilaceae</taxon>
        <taxon>Roseateles</taxon>
    </lineage>
</organism>
<keyword evidence="4 7" id="KW-0418">Kinase</keyword>
<sequence length="327" mass="35260">MPLTQTLLHPDLARFVAFGEVRIDLVRDEDQRWRSACAGSPWQVAMAMSSLGELSAYAGAISSDLFGQDIWRACTDANLDLRYLQQLPRPPLLNFIDAEEAPEGFFIGADSADQHFRPEGLPAGWVKALRWAHFGGLGLVRQPQAQRLEALAAGLKAEGKKIAYAPGFRTLMDSRYDDSLERMCRLADVIKVSTAELCGLFRSADYHSGLAQIGAWNPGAFVLLTRGAQGATLYSGSGEWHAEPPQLEDLAGKTALGLGDAAIAGLLSSLMREPAAPPEQHLRWAVAAATAACTASSDYALPRAQPWTLPRALVATLAARVRVLPGE</sequence>
<comment type="caution">
    <text evidence="7">The sequence shown here is derived from an EMBL/GenBank/DDBJ whole genome shotgun (WGS) entry which is preliminary data.</text>
</comment>
<dbReference type="PANTHER" id="PTHR43085:SF1">
    <property type="entry name" value="PSEUDOURIDINE KINASE-RELATED"/>
    <property type="match status" value="1"/>
</dbReference>
<dbReference type="SUPFAM" id="SSF53613">
    <property type="entry name" value="Ribokinase-like"/>
    <property type="match status" value="1"/>
</dbReference>
<feature type="domain" description="Carbohydrate kinase PfkB" evidence="6">
    <location>
        <begin position="15"/>
        <end position="299"/>
    </location>
</feature>
<dbReference type="PANTHER" id="PTHR43085">
    <property type="entry name" value="HEXOKINASE FAMILY MEMBER"/>
    <property type="match status" value="1"/>
</dbReference>
<reference evidence="7 8" key="1">
    <citation type="submission" date="2022-10" db="EMBL/GenBank/DDBJ databases">
        <title>Paucibacter sp. hw1 Genome sequencing.</title>
        <authorList>
            <person name="Park S."/>
        </authorList>
    </citation>
    <scope>NUCLEOTIDE SEQUENCE [LARGE SCALE GENOMIC DNA]</scope>
    <source>
        <strain evidence="8">hw1</strain>
    </source>
</reference>
<dbReference type="EMBL" id="JAQQXT010000002">
    <property type="protein sequence ID" value="MDC8770819.1"/>
    <property type="molecule type" value="Genomic_DNA"/>
</dbReference>
<evidence type="ECO:0000313" key="8">
    <source>
        <dbReference type="Proteomes" id="UP001221189"/>
    </source>
</evidence>
<evidence type="ECO:0000313" key="7">
    <source>
        <dbReference type="EMBL" id="MDC8770819.1"/>
    </source>
</evidence>
<dbReference type="InterPro" id="IPR029056">
    <property type="entry name" value="Ribokinase-like"/>
</dbReference>
<keyword evidence="5" id="KW-0067">ATP-binding</keyword>
<protein>
    <submittedName>
        <fullName evidence="7">PfkB family carbohydrate kinase</fullName>
    </submittedName>
</protein>
<gene>
    <name evidence="7" type="ORF">PRZ03_04485</name>
</gene>
<evidence type="ECO:0000259" key="6">
    <source>
        <dbReference type="Pfam" id="PF00294"/>
    </source>
</evidence>
<evidence type="ECO:0000256" key="2">
    <source>
        <dbReference type="ARBA" id="ARBA00022679"/>
    </source>
</evidence>
<dbReference type="Proteomes" id="UP001221189">
    <property type="component" value="Unassembled WGS sequence"/>
</dbReference>
<evidence type="ECO:0000256" key="4">
    <source>
        <dbReference type="ARBA" id="ARBA00022777"/>
    </source>
</evidence>
<keyword evidence="2" id="KW-0808">Transferase</keyword>
<dbReference type="GO" id="GO:0016301">
    <property type="term" value="F:kinase activity"/>
    <property type="evidence" value="ECO:0007669"/>
    <property type="project" value="UniProtKB-KW"/>
</dbReference>
<keyword evidence="3" id="KW-0547">Nucleotide-binding</keyword>
<evidence type="ECO:0000256" key="5">
    <source>
        <dbReference type="ARBA" id="ARBA00022840"/>
    </source>
</evidence>
<dbReference type="Gene3D" id="3.40.1190.20">
    <property type="match status" value="1"/>
</dbReference>
<comment type="similarity">
    <text evidence="1">Belongs to the carbohydrate kinase PfkB family.</text>
</comment>
<evidence type="ECO:0000256" key="3">
    <source>
        <dbReference type="ARBA" id="ARBA00022741"/>
    </source>
</evidence>
<proteinExistence type="inferred from homology"/>